<dbReference type="GeneID" id="136082087"/>
<dbReference type="PANTHER" id="PTHR47510">
    <property type="entry name" value="REVERSE TRANSCRIPTASE DOMAIN-CONTAINING PROTEIN"/>
    <property type="match status" value="1"/>
</dbReference>
<name>A0ABM4C585_HYDVU</name>
<dbReference type="Gene3D" id="3.60.10.10">
    <property type="entry name" value="Endonuclease/exonuclease/phosphatase"/>
    <property type="match status" value="1"/>
</dbReference>
<dbReference type="SUPFAM" id="SSF56219">
    <property type="entry name" value="DNase I-like"/>
    <property type="match status" value="1"/>
</dbReference>
<dbReference type="SUPFAM" id="SSF57903">
    <property type="entry name" value="FYVE/PHD zinc finger"/>
    <property type="match status" value="1"/>
</dbReference>
<dbReference type="Pfam" id="PF00628">
    <property type="entry name" value="PHD"/>
    <property type="match status" value="1"/>
</dbReference>
<keyword evidence="2 4" id="KW-0863">Zinc-finger</keyword>
<dbReference type="SUPFAM" id="SSF56672">
    <property type="entry name" value="DNA/RNA polymerases"/>
    <property type="match status" value="1"/>
</dbReference>
<proteinExistence type="predicted"/>
<sequence>MKTTHSECAVCKDNIYKNQKAIFCDNCLNWVHLKCNNLNDIDYQLLKNSSKNCSWFCINCLASIFPFNNEIITDNENLANGDTKINKNYQVSGFPIESLHTVFNTFNTHINNNNKTRKTSINSYYINVDDLKCIAADKSSFNVFHINISSLSKHFDDLENLLQSTKLEFDIIGISETTLNKKSPQTSNLTLNGYSYEHTPSESHAGGALLYINNRLAYKPRNDLHIFKPKELESIFIEIINPKKSNIIVGCVYRHPKMSLDNFLSFYLNPLLKNLTKENKTVFILGDFNIDLLKYDTDSYTRDFLDSLTSYYFLPHIVHPTRICKTSKTLIDNIFSNLKSNKYKAGNLTTTISDHLPQFLIAYNILKPPPNNKLLIQERNWKRFNEVAFRNDFHNLSLDREPKIYPDNCTQSLENTISNINLLLDIHAPLKKLNKQNIKFMTKPWISDELKHSIQHKNNLFKKYIRSKNQTNKTIYHNEYKTFRNNLQSKLKESKKKYYDNYFTENIKNIKATWKGIKNIINIKSNSQTNPNVIIHNNKTITNPSDICNAFNNYFTNIGKDVQATIPSSMNHFTYYLSNPFQKSFFIKPTDEHEISNIINSLDANKASGPNGLPVKILKLLKTELSRILSNIFNISFSSGIFPENLKTAKVVPIFKTDSKLLISNYRPISLLSNIDKILERLMFNRLYKFFNENKLFCELQFGFRTNYSTSLALLSLTEKVKDSLDEGMFGCGIFIDLQKAFDTVDIDILLYKLSYYGIRGVSNSWFKSFLTNRTQLVSISGMSSDLNDIKNLINNISIVICDTTAANTGLVFHSCQLNVLDLILKHFMNSRFESLSTSPNVKYWFINELISNYHDLIEKYKPNGLVIKSKKYDRNDYTELDLLCKGYKFYRDTMTLPTIHFFKPEPISNARWNSRAIYCMEYMHLTFEKKNR</sequence>
<dbReference type="PANTHER" id="PTHR47510:SF3">
    <property type="entry name" value="ENDO_EXONUCLEASE_PHOSPHATASE DOMAIN-CONTAINING PROTEIN"/>
    <property type="match status" value="1"/>
</dbReference>
<dbReference type="SMART" id="SM00249">
    <property type="entry name" value="PHD"/>
    <property type="match status" value="1"/>
</dbReference>
<dbReference type="Pfam" id="PF00078">
    <property type="entry name" value="RVT_1"/>
    <property type="match status" value="1"/>
</dbReference>
<evidence type="ECO:0000256" key="1">
    <source>
        <dbReference type="ARBA" id="ARBA00022723"/>
    </source>
</evidence>
<evidence type="ECO:0000256" key="2">
    <source>
        <dbReference type="ARBA" id="ARBA00022771"/>
    </source>
</evidence>
<keyword evidence="6" id="KW-1185">Reference proteome</keyword>
<dbReference type="InterPro" id="IPR036691">
    <property type="entry name" value="Endo/exonu/phosph_ase_sf"/>
</dbReference>
<keyword evidence="3" id="KW-0862">Zinc</keyword>
<protein>
    <submittedName>
        <fullName evidence="7">Uncharacterized protein LOC136082087</fullName>
    </submittedName>
</protein>
<keyword evidence="1" id="KW-0479">Metal-binding</keyword>
<organism evidence="6 7">
    <name type="scientific">Hydra vulgaris</name>
    <name type="common">Hydra</name>
    <name type="synonym">Hydra attenuata</name>
    <dbReference type="NCBI Taxonomy" id="6087"/>
    <lineage>
        <taxon>Eukaryota</taxon>
        <taxon>Metazoa</taxon>
        <taxon>Cnidaria</taxon>
        <taxon>Hydrozoa</taxon>
        <taxon>Hydroidolina</taxon>
        <taxon>Anthoathecata</taxon>
        <taxon>Aplanulata</taxon>
        <taxon>Hydridae</taxon>
        <taxon>Hydra</taxon>
    </lineage>
</organism>
<evidence type="ECO:0000259" key="5">
    <source>
        <dbReference type="PROSITE" id="PS50016"/>
    </source>
</evidence>
<accession>A0ABM4C585</accession>
<dbReference type="InterPro" id="IPR043502">
    <property type="entry name" value="DNA/RNA_pol_sf"/>
</dbReference>
<dbReference type="PROSITE" id="PS01359">
    <property type="entry name" value="ZF_PHD_1"/>
    <property type="match status" value="1"/>
</dbReference>
<dbReference type="InterPro" id="IPR011011">
    <property type="entry name" value="Znf_FYVE_PHD"/>
</dbReference>
<dbReference type="InterPro" id="IPR019787">
    <property type="entry name" value="Znf_PHD-finger"/>
</dbReference>
<evidence type="ECO:0000313" key="7">
    <source>
        <dbReference type="RefSeq" id="XP_065656737.1"/>
    </source>
</evidence>
<evidence type="ECO:0000313" key="6">
    <source>
        <dbReference type="Proteomes" id="UP001652625"/>
    </source>
</evidence>
<dbReference type="Pfam" id="PF03372">
    <property type="entry name" value="Exo_endo_phos"/>
    <property type="match status" value="1"/>
</dbReference>
<dbReference type="InterPro" id="IPR019786">
    <property type="entry name" value="Zinc_finger_PHD-type_CS"/>
</dbReference>
<dbReference type="Gene3D" id="3.30.40.10">
    <property type="entry name" value="Zinc/RING finger domain, C3HC4 (zinc finger)"/>
    <property type="match status" value="1"/>
</dbReference>
<feature type="domain" description="PHD-type" evidence="5">
    <location>
        <begin position="5"/>
        <end position="63"/>
    </location>
</feature>
<dbReference type="RefSeq" id="XP_065656737.1">
    <property type="nucleotide sequence ID" value="XM_065800665.1"/>
</dbReference>
<dbReference type="InterPro" id="IPR005135">
    <property type="entry name" value="Endo/exonuclease/phosphatase"/>
</dbReference>
<dbReference type="InterPro" id="IPR013083">
    <property type="entry name" value="Znf_RING/FYVE/PHD"/>
</dbReference>
<dbReference type="Proteomes" id="UP001652625">
    <property type="component" value="Chromosome 06"/>
</dbReference>
<dbReference type="InterPro" id="IPR000477">
    <property type="entry name" value="RT_dom"/>
</dbReference>
<reference evidence="7" key="1">
    <citation type="submission" date="2025-08" db="UniProtKB">
        <authorList>
            <consortium name="RefSeq"/>
        </authorList>
    </citation>
    <scope>IDENTIFICATION</scope>
</reference>
<gene>
    <name evidence="7" type="primary">LOC136082087</name>
</gene>
<evidence type="ECO:0000256" key="3">
    <source>
        <dbReference type="ARBA" id="ARBA00022833"/>
    </source>
</evidence>
<dbReference type="InterPro" id="IPR001965">
    <property type="entry name" value="Znf_PHD"/>
</dbReference>
<dbReference type="PROSITE" id="PS50016">
    <property type="entry name" value="ZF_PHD_2"/>
    <property type="match status" value="1"/>
</dbReference>
<evidence type="ECO:0000256" key="4">
    <source>
        <dbReference type="PROSITE-ProRule" id="PRU00146"/>
    </source>
</evidence>